<evidence type="ECO:0000256" key="4">
    <source>
        <dbReference type="SAM" id="SignalP"/>
    </source>
</evidence>
<evidence type="ECO:0000313" key="6">
    <source>
        <dbReference type="WBParaSite" id="L893_g14236.t1"/>
    </source>
</evidence>
<dbReference type="WBParaSite" id="L893_g14236.t1">
    <property type="protein sequence ID" value="L893_g14236.t1"/>
    <property type="gene ID" value="L893_g14236"/>
</dbReference>
<feature type="disulfide bond" evidence="3">
    <location>
        <begin position="67"/>
        <end position="95"/>
    </location>
</feature>
<dbReference type="PANTHER" id="PTHR35981">
    <property type="entry name" value="ION TRANSPORT PEPTIDE, ISOFORM C"/>
    <property type="match status" value="1"/>
</dbReference>
<dbReference type="AlphaFoldDB" id="A0A1I7YA90"/>
<dbReference type="InterPro" id="IPR035957">
    <property type="entry name" value="Crust_neurohorm_sf"/>
</dbReference>
<dbReference type="SUPFAM" id="SSF81778">
    <property type="entry name" value="Crustacean CHH/MIH/GIH neurohormone"/>
    <property type="match status" value="1"/>
</dbReference>
<dbReference type="GO" id="GO:0005576">
    <property type="term" value="C:extracellular region"/>
    <property type="evidence" value="ECO:0007669"/>
    <property type="project" value="InterPro"/>
</dbReference>
<evidence type="ECO:0000313" key="5">
    <source>
        <dbReference type="Proteomes" id="UP000095287"/>
    </source>
</evidence>
<dbReference type="InterPro" id="IPR018251">
    <property type="entry name" value="Crust_neurhormone_CS"/>
</dbReference>
<feature type="disulfide bond" evidence="3">
    <location>
        <begin position="48"/>
        <end position="86"/>
    </location>
</feature>
<keyword evidence="4" id="KW-0732">Signal</keyword>
<dbReference type="Gene3D" id="1.10.2010.10">
    <property type="entry name" value="Crustacean CHH/MIH/GIH neurohormone"/>
    <property type="match status" value="1"/>
</dbReference>
<feature type="signal peptide" evidence="4">
    <location>
        <begin position="1"/>
        <end position="19"/>
    </location>
</feature>
<evidence type="ECO:0000256" key="2">
    <source>
        <dbReference type="ARBA" id="ARBA00023157"/>
    </source>
</evidence>
<protein>
    <submittedName>
        <fullName evidence="6">Crustacean hyperglycemic hormone</fullName>
    </submittedName>
</protein>
<comment type="similarity">
    <text evidence="1">Belongs to the arthropod CHH/MIH/GIH/VIH hormone family.</text>
</comment>
<name>A0A1I7YA90_9BILA</name>
<sequence>MIVATLYLLSFIGSPQTDAYALEQQGAPADGYVRHKMSSFAWRNDKTCHIYRNEALHDMLDRVCLMCHEMFSHEQPELRVECRSNCFKNKKFQQCLSIFAPPRRTRSVFADQWGLVDPAMLS</sequence>
<dbReference type="GO" id="GO:0005184">
    <property type="term" value="F:neuropeptide hormone activity"/>
    <property type="evidence" value="ECO:0007669"/>
    <property type="project" value="InterPro"/>
</dbReference>
<dbReference type="PROSITE" id="PS01250">
    <property type="entry name" value="CHH_MIH_GIH"/>
    <property type="match status" value="1"/>
</dbReference>
<dbReference type="Proteomes" id="UP000095287">
    <property type="component" value="Unplaced"/>
</dbReference>
<reference evidence="6" key="1">
    <citation type="submission" date="2016-11" db="UniProtKB">
        <authorList>
            <consortium name="WormBaseParasite"/>
        </authorList>
    </citation>
    <scope>IDENTIFICATION</scope>
</reference>
<feature type="disulfide bond" evidence="3">
    <location>
        <begin position="64"/>
        <end position="82"/>
    </location>
</feature>
<keyword evidence="5" id="KW-1185">Reference proteome</keyword>
<organism evidence="5 6">
    <name type="scientific">Steinernema glaseri</name>
    <dbReference type="NCBI Taxonomy" id="37863"/>
    <lineage>
        <taxon>Eukaryota</taxon>
        <taxon>Metazoa</taxon>
        <taxon>Ecdysozoa</taxon>
        <taxon>Nematoda</taxon>
        <taxon>Chromadorea</taxon>
        <taxon>Rhabditida</taxon>
        <taxon>Tylenchina</taxon>
        <taxon>Panagrolaimomorpha</taxon>
        <taxon>Strongyloidoidea</taxon>
        <taxon>Steinernematidae</taxon>
        <taxon>Steinernema</taxon>
    </lineage>
</organism>
<feature type="chain" id="PRO_5009312002" evidence="4">
    <location>
        <begin position="20"/>
        <end position="122"/>
    </location>
</feature>
<proteinExistence type="inferred from homology"/>
<dbReference type="InterPro" id="IPR031098">
    <property type="entry name" value="Crust_neurohorm"/>
</dbReference>
<dbReference type="PANTHER" id="PTHR35981:SF2">
    <property type="entry name" value="ION TRANSPORT PEPTIDE, ISOFORM C"/>
    <property type="match status" value="1"/>
</dbReference>
<evidence type="ECO:0000256" key="3">
    <source>
        <dbReference type="PIRSR" id="PIRSR631098-51"/>
    </source>
</evidence>
<dbReference type="GO" id="GO:0007623">
    <property type="term" value="P:circadian rhythm"/>
    <property type="evidence" value="ECO:0007669"/>
    <property type="project" value="TreeGrafter"/>
</dbReference>
<keyword evidence="2 3" id="KW-1015">Disulfide bond</keyword>
<dbReference type="Pfam" id="PF01147">
    <property type="entry name" value="Crust_neurohorm"/>
    <property type="match status" value="1"/>
</dbReference>
<accession>A0A1I7YA90</accession>
<evidence type="ECO:0000256" key="1">
    <source>
        <dbReference type="ARBA" id="ARBA00005447"/>
    </source>
</evidence>